<protein>
    <submittedName>
        <fullName evidence="1">Uncharacterized protein</fullName>
    </submittedName>
</protein>
<organism evidence="1 2">
    <name type="scientific">Malus baccata</name>
    <name type="common">Siberian crab apple</name>
    <name type="synonym">Pyrus baccata</name>
    <dbReference type="NCBI Taxonomy" id="106549"/>
    <lineage>
        <taxon>Eukaryota</taxon>
        <taxon>Viridiplantae</taxon>
        <taxon>Streptophyta</taxon>
        <taxon>Embryophyta</taxon>
        <taxon>Tracheophyta</taxon>
        <taxon>Spermatophyta</taxon>
        <taxon>Magnoliopsida</taxon>
        <taxon>eudicotyledons</taxon>
        <taxon>Gunneridae</taxon>
        <taxon>Pentapetalae</taxon>
        <taxon>rosids</taxon>
        <taxon>fabids</taxon>
        <taxon>Rosales</taxon>
        <taxon>Rosaceae</taxon>
        <taxon>Amygdaloideae</taxon>
        <taxon>Maleae</taxon>
        <taxon>Malus</taxon>
    </lineage>
</organism>
<name>A0A540K2Y2_MALBA</name>
<evidence type="ECO:0000313" key="1">
    <source>
        <dbReference type="EMBL" id="TQD68635.1"/>
    </source>
</evidence>
<dbReference type="EMBL" id="VIEB01013857">
    <property type="protein sequence ID" value="TQD68635.1"/>
    <property type="molecule type" value="Genomic_DNA"/>
</dbReference>
<comment type="caution">
    <text evidence="1">The sequence shown here is derived from an EMBL/GenBank/DDBJ whole genome shotgun (WGS) entry which is preliminary data.</text>
</comment>
<reference evidence="1 2" key="1">
    <citation type="journal article" date="2019" name="G3 (Bethesda)">
        <title>Sequencing of a Wild Apple (Malus baccata) Genome Unravels the Differences Between Cultivated and Wild Apple Species Regarding Disease Resistance and Cold Tolerance.</title>
        <authorList>
            <person name="Chen X."/>
        </authorList>
    </citation>
    <scope>NUCLEOTIDE SEQUENCE [LARGE SCALE GENOMIC DNA]</scope>
    <source>
        <strain evidence="2">cv. Shandingzi</strain>
        <tissue evidence="1">Leaves</tissue>
    </source>
</reference>
<dbReference type="AlphaFoldDB" id="A0A540K2Y2"/>
<gene>
    <name evidence="1" type="ORF">C1H46_045832</name>
</gene>
<keyword evidence="2" id="KW-1185">Reference proteome</keyword>
<proteinExistence type="predicted"/>
<evidence type="ECO:0000313" key="2">
    <source>
        <dbReference type="Proteomes" id="UP000315295"/>
    </source>
</evidence>
<dbReference type="Proteomes" id="UP000315295">
    <property type="component" value="Unassembled WGS sequence"/>
</dbReference>
<accession>A0A540K2Y2</accession>
<sequence length="56" mass="6250">MRIRREVPGICPGGTTTATSQRLYHLYQLVSSVSGVEKKQPETSSIKFQYGHLAEL</sequence>